<comment type="caution">
    <text evidence="2">The sequence shown here is derived from an EMBL/GenBank/DDBJ whole genome shotgun (WGS) entry which is preliminary data.</text>
</comment>
<dbReference type="EMBL" id="AACS02000004">
    <property type="protein sequence ID" value="EAU85263.2"/>
    <property type="molecule type" value="Genomic_DNA"/>
</dbReference>
<proteinExistence type="predicted"/>
<evidence type="ECO:0000256" key="1">
    <source>
        <dbReference type="SAM" id="MobiDB-lite"/>
    </source>
</evidence>
<evidence type="ECO:0000313" key="2">
    <source>
        <dbReference type="EMBL" id="EAU85263.2"/>
    </source>
</evidence>
<gene>
    <name evidence="2" type="ORF">CC1G_10049</name>
</gene>
<protein>
    <submittedName>
        <fullName evidence="2">Uncharacterized protein</fullName>
    </submittedName>
</protein>
<dbReference type="RefSeq" id="XP_001836555.2">
    <property type="nucleotide sequence ID" value="XM_001836503.2"/>
</dbReference>
<feature type="region of interest" description="Disordered" evidence="1">
    <location>
        <begin position="34"/>
        <end position="55"/>
    </location>
</feature>
<organism evidence="2 3">
    <name type="scientific">Coprinopsis cinerea (strain Okayama-7 / 130 / ATCC MYA-4618 / FGSC 9003)</name>
    <name type="common">Inky cap fungus</name>
    <name type="synonym">Hormographiella aspergillata</name>
    <dbReference type="NCBI Taxonomy" id="240176"/>
    <lineage>
        <taxon>Eukaryota</taxon>
        <taxon>Fungi</taxon>
        <taxon>Dikarya</taxon>
        <taxon>Basidiomycota</taxon>
        <taxon>Agaricomycotina</taxon>
        <taxon>Agaricomycetes</taxon>
        <taxon>Agaricomycetidae</taxon>
        <taxon>Agaricales</taxon>
        <taxon>Agaricineae</taxon>
        <taxon>Psathyrellaceae</taxon>
        <taxon>Coprinopsis</taxon>
    </lineage>
</organism>
<accession>A8NUX5</accession>
<dbReference type="AlphaFoldDB" id="A8NUX5"/>
<dbReference type="InParanoid" id="A8NUX5"/>
<dbReference type="KEGG" id="cci:CC1G_10049"/>
<dbReference type="VEuPathDB" id="FungiDB:CC1G_10049"/>
<reference evidence="2 3" key="1">
    <citation type="journal article" date="2010" name="Proc. Natl. Acad. Sci. U.S.A.">
        <title>Insights into evolution of multicellular fungi from the assembled chromosomes of the mushroom Coprinopsis cinerea (Coprinus cinereus).</title>
        <authorList>
            <person name="Stajich J.E."/>
            <person name="Wilke S.K."/>
            <person name="Ahren D."/>
            <person name="Au C.H."/>
            <person name="Birren B.W."/>
            <person name="Borodovsky M."/>
            <person name="Burns C."/>
            <person name="Canback B."/>
            <person name="Casselton L.A."/>
            <person name="Cheng C.K."/>
            <person name="Deng J."/>
            <person name="Dietrich F.S."/>
            <person name="Fargo D.C."/>
            <person name="Farman M.L."/>
            <person name="Gathman A.C."/>
            <person name="Goldberg J."/>
            <person name="Guigo R."/>
            <person name="Hoegger P.J."/>
            <person name="Hooker J.B."/>
            <person name="Huggins A."/>
            <person name="James T.Y."/>
            <person name="Kamada T."/>
            <person name="Kilaru S."/>
            <person name="Kodira C."/>
            <person name="Kues U."/>
            <person name="Kupfer D."/>
            <person name="Kwan H.S."/>
            <person name="Lomsadze A."/>
            <person name="Li W."/>
            <person name="Lilly W.W."/>
            <person name="Ma L.J."/>
            <person name="Mackey A.J."/>
            <person name="Manning G."/>
            <person name="Martin F."/>
            <person name="Muraguchi H."/>
            <person name="Natvig D.O."/>
            <person name="Palmerini H."/>
            <person name="Ramesh M.A."/>
            <person name="Rehmeyer C.J."/>
            <person name="Roe B.A."/>
            <person name="Shenoy N."/>
            <person name="Stanke M."/>
            <person name="Ter-Hovhannisyan V."/>
            <person name="Tunlid A."/>
            <person name="Velagapudi R."/>
            <person name="Vision T.J."/>
            <person name="Zeng Q."/>
            <person name="Zolan M.E."/>
            <person name="Pukkila P.J."/>
        </authorList>
    </citation>
    <scope>NUCLEOTIDE SEQUENCE [LARGE SCALE GENOMIC DNA]</scope>
    <source>
        <strain evidence="3">Okayama-7 / 130 / ATCC MYA-4618 / FGSC 9003</strain>
    </source>
</reference>
<dbReference type="HOGENOM" id="CLU_3032268_0_0_1"/>
<dbReference type="Proteomes" id="UP000001861">
    <property type="component" value="Unassembled WGS sequence"/>
</dbReference>
<name>A8NUX5_COPC7</name>
<dbReference type="GeneID" id="6013101"/>
<keyword evidence="3" id="KW-1185">Reference proteome</keyword>
<evidence type="ECO:0000313" key="3">
    <source>
        <dbReference type="Proteomes" id="UP000001861"/>
    </source>
</evidence>
<sequence length="55" mass="6180">MLTSLAPRGSIELLTANSREAYKDAHMHALLRPNNPAQRKCPQIENSDHTGIPWK</sequence>